<dbReference type="EMBL" id="QLYX01000008">
    <property type="protein sequence ID" value="RAY13855.1"/>
    <property type="molecule type" value="Genomic_DNA"/>
</dbReference>
<dbReference type="Pfam" id="PF13560">
    <property type="entry name" value="HTH_31"/>
    <property type="match status" value="1"/>
</dbReference>
<dbReference type="SUPFAM" id="SSF47413">
    <property type="entry name" value="lambda repressor-like DNA-binding domains"/>
    <property type="match status" value="1"/>
</dbReference>
<dbReference type="OrthoDB" id="5177725at2"/>
<proteinExistence type="predicted"/>
<evidence type="ECO:0000259" key="1">
    <source>
        <dbReference type="PROSITE" id="PS50943"/>
    </source>
</evidence>
<dbReference type="InterPro" id="IPR010982">
    <property type="entry name" value="Lambda_DNA-bd_dom_sf"/>
</dbReference>
<dbReference type="Gene3D" id="1.10.260.40">
    <property type="entry name" value="lambda repressor-like DNA-binding domains"/>
    <property type="match status" value="1"/>
</dbReference>
<dbReference type="SMART" id="SM00530">
    <property type="entry name" value="HTH_XRE"/>
    <property type="match status" value="1"/>
</dbReference>
<dbReference type="InterPro" id="IPR001387">
    <property type="entry name" value="Cro/C1-type_HTH"/>
</dbReference>
<evidence type="ECO:0000313" key="3">
    <source>
        <dbReference type="Proteomes" id="UP000251891"/>
    </source>
</evidence>
<accession>A0A365H416</accession>
<sequence length="285" mass="32156">MAPRKSPTLRRRRLSAELRRLRDASGLTATDVARKLEWPVSKVTRMERGEWLRPSPHDVGRLLEIYEVAERERDALITLAREGRQRGWWHAYREMISERYSTYIGLEAEASSVLSFEPLMIPGLLQTTDYARALILGGPYELGADEAEHRVEIRAERQKILTDKDPARLWVVMDEAAIRRVVGGKDVMRGQLEHLLQMAELPKVTLQMIPFDSGAHPGTGGAFAILSFPHDQDPDAVYVETIAGELFVENEEDVDRFRVAFQRLTAVALSPTDTIALIASAVTEL</sequence>
<dbReference type="RefSeq" id="WP_111869393.1">
    <property type="nucleotide sequence ID" value="NZ_QLYX01000008.1"/>
</dbReference>
<name>A0A365H416_9ACTN</name>
<comment type="caution">
    <text evidence="2">The sequence shown here is derived from an EMBL/GenBank/DDBJ whole genome shotgun (WGS) entry which is preliminary data.</text>
</comment>
<dbReference type="InterPro" id="IPR043917">
    <property type="entry name" value="DUF5753"/>
</dbReference>
<feature type="domain" description="HTH cro/C1-type" evidence="1">
    <location>
        <begin position="18"/>
        <end position="73"/>
    </location>
</feature>
<evidence type="ECO:0000313" key="2">
    <source>
        <dbReference type="EMBL" id="RAY13855.1"/>
    </source>
</evidence>
<keyword evidence="3" id="KW-1185">Reference proteome</keyword>
<gene>
    <name evidence="2" type="ORF">DPM19_19445</name>
</gene>
<dbReference type="Pfam" id="PF19054">
    <property type="entry name" value="DUF5753"/>
    <property type="match status" value="1"/>
</dbReference>
<organism evidence="2 3">
    <name type="scientific">Actinomadura craniellae</name>
    <dbReference type="NCBI Taxonomy" id="2231787"/>
    <lineage>
        <taxon>Bacteria</taxon>
        <taxon>Bacillati</taxon>
        <taxon>Actinomycetota</taxon>
        <taxon>Actinomycetes</taxon>
        <taxon>Streptosporangiales</taxon>
        <taxon>Thermomonosporaceae</taxon>
        <taxon>Actinomadura</taxon>
    </lineage>
</organism>
<dbReference type="AlphaFoldDB" id="A0A365H416"/>
<dbReference type="GO" id="GO:0003677">
    <property type="term" value="F:DNA binding"/>
    <property type="evidence" value="ECO:0007669"/>
    <property type="project" value="InterPro"/>
</dbReference>
<reference evidence="2 3" key="1">
    <citation type="submission" date="2018-06" db="EMBL/GenBank/DDBJ databases">
        <title>Actinomadura craniellae sp. nov. isolated from marine sponge Craniella sp.</title>
        <authorList>
            <person name="Li L."/>
            <person name="Xu Q.H."/>
            <person name="Lin H.W."/>
            <person name="Lu Y.H."/>
        </authorList>
    </citation>
    <scope>NUCLEOTIDE SEQUENCE [LARGE SCALE GENOMIC DNA]</scope>
    <source>
        <strain evidence="2 3">LHW63021</strain>
    </source>
</reference>
<dbReference type="PROSITE" id="PS50943">
    <property type="entry name" value="HTH_CROC1"/>
    <property type="match status" value="1"/>
</dbReference>
<dbReference type="Proteomes" id="UP000251891">
    <property type="component" value="Unassembled WGS sequence"/>
</dbReference>
<protein>
    <submittedName>
        <fullName evidence="2">Transcriptional regulator</fullName>
    </submittedName>
</protein>
<dbReference type="CDD" id="cd00093">
    <property type="entry name" value="HTH_XRE"/>
    <property type="match status" value="1"/>
</dbReference>